<evidence type="ECO:0000259" key="4">
    <source>
        <dbReference type="PROSITE" id="PS51071"/>
    </source>
</evidence>
<dbReference type="InterPro" id="IPR047640">
    <property type="entry name" value="RpiR-like"/>
</dbReference>
<dbReference type="InterPro" id="IPR009057">
    <property type="entry name" value="Homeodomain-like_sf"/>
</dbReference>
<keyword evidence="1" id="KW-0805">Transcription regulation</keyword>
<evidence type="ECO:0000256" key="3">
    <source>
        <dbReference type="ARBA" id="ARBA00023163"/>
    </source>
</evidence>
<dbReference type="Gene3D" id="3.40.50.10490">
    <property type="entry name" value="Glucose-6-phosphate isomerase like protein, domain 1"/>
    <property type="match status" value="1"/>
</dbReference>
<dbReference type="InterPro" id="IPR001347">
    <property type="entry name" value="SIS_dom"/>
</dbReference>
<reference evidence="6 7" key="1">
    <citation type="submission" date="2024-06" db="EMBL/GenBank/DDBJ databases">
        <authorList>
            <person name="Tuo L."/>
        </authorList>
    </citation>
    <scope>NUCLEOTIDE SEQUENCE [LARGE SCALE GENOMIC DNA]</scope>
    <source>
        <strain evidence="6 7">ZMM04-5</strain>
    </source>
</reference>
<dbReference type="InterPro" id="IPR046348">
    <property type="entry name" value="SIS_dom_sf"/>
</dbReference>
<organism evidence="6 7">
    <name type="scientific">Mesorhizobium marinum</name>
    <dbReference type="NCBI Taxonomy" id="3228790"/>
    <lineage>
        <taxon>Bacteria</taxon>
        <taxon>Pseudomonadati</taxon>
        <taxon>Pseudomonadota</taxon>
        <taxon>Alphaproteobacteria</taxon>
        <taxon>Hyphomicrobiales</taxon>
        <taxon>Phyllobacteriaceae</taxon>
        <taxon>Mesorhizobium</taxon>
    </lineage>
</organism>
<sequence>MSEEADGRRDYSEFVATLTARRPALSRRLQQVAHYLLNNPEDAAIFTIVEIARRAGVPPSAITRFAKELDFDGFAGLQAMFKQRLLGPRMSYAERVQAVNREVAPSGRADPDDPRDPHQVAETFIQAAFDALLRLREDVANAALIPFVDALENAKAVHIAAARGAYGVGSYTYYGLSRIGKRTFLIDNLGAMRAEQLAAMDEGDALLVITFDDYTPETVDLAKKAHAAGRTVLAITDNELSPVAPLAGHVLYVKEARLGHFRSQVPAMVLCQALVMSLGYRTEAAARRR</sequence>
<dbReference type="CDD" id="cd05013">
    <property type="entry name" value="SIS_RpiR"/>
    <property type="match status" value="1"/>
</dbReference>
<evidence type="ECO:0000259" key="5">
    <source>
        <dbReference type="PROSITE" id="PS51464"/>
    </source>
</evidence>
<dbReference type="InterPro" id="IPR035472">
    <property type="entry name" value="RpiR-like_SIS"/>
</dbReference>
<gene>
    <name evidence="6" type="ORF">ABUE31_02255</name>
</gene>
<comment type="caution">
    <text evidence="6">The sequence shown here is derived from an EMBL/GenBank/DDBJ whole genome shotgun (WGS) entry which is preliminary data.</text>
</comment>
<dbReference type="SUPFAM" id="SSF53697">
    <property type="entry name" value="SIS domain"/>
    <property type="match status" value="1"/>
</dbReference>
<dbReference type="RefSeq" id="WP_367721869.1">
    <property type="nucleotide sequence ID" value="NZ_JBFOCI010000001.1"/>
</dbReference>
<name>A0ABV3QVW4_9HYPH</name>
<dbReference type="Gene3D" id="1.10.10.10">
    <property type="entry name" value="Winged helix-like DNA-binding domain superfamily/Winged helix DNA-binding domain"/>
    <property type="match status" value="1"/>
</dbReference>
<dbReference type="PANTHER" id="PTHR30514">
    <property type="entry name" value="GLUCOKINASE"/>
    <property type="match status" value="1"/>
</dbReference>
<dbReference type="PROSITE" id="PS51464">
    <property type="entry name" value="SIS"/>
    <property type="match status" value="1"/>
</dbReference>
<protein>
    <submittedName>
        <fullName evidence="6">MurR/RpiR family transcriptional regulator</fullName>
    </submittedName>
</protein>
<dbReference type="PANTHER" id="PTHR30514:SF18">
    <property type="entry name" value="RPIR-FAMILY TRANSCRIPTIONAL REGULATOR"/>
    <property type="match status" value="1"/>
</dbReference>
<dbReference type="PROSITE" id="PS51071">
    <property type="entry name" value="HTH_RPIR"/>
    <property type="match status" value="1"/>
</dbReference>
<dbReference type="Proteomes" id="UP001556196">
    <property type="component" value="Unassembled WGS sequence"/>
</dbReference>
<evidence type="ECO:0000313" key="7">
    <source>
        <dbReference type="Proteomes" id="UP001556196"/>
    </source>
</evidence>
<feature type="domain" description="SIS" evidence="5">
    <location>
        <begin position="147"/>
        <end position="289"/>
    </location>
</feature>
<dbReference type="Pfam" id="PF01380">
    <property type="entry name" value="SIS"/>
    <property type="match status" value="1"/>
</dbReference>
<feature type="domain" description="HTH rpiR-type" evidence="4">
    <location>
        <begin position="12"/>
        <end position="88"/>
    </location>
</feature>
<evidence type="ECO:0000256" key="2">
    <source>
        <dbReference type="ARBA" id="ARBA00023125"/>
    </source>
</evidence>
<dbReference type="EMBL" id="JBFOCI010000001">
    <property type="protein sequence ID" value="MEW9804807.1"/>
    <property type="molecule type" value="Genomic_DNA"/>
</dbReference>
<evidence type="ECO:0000256" key="1">
    <source>
        <dbReference type="ARBA" id="ARBA00023015"/>
    </source>
</evidence>
<dbReference type="InterPro" id="IPR000281">
    <property type="entry name" value="HTH_RpiR"/>
</dbReference>
<proteinExistence type="predicted"/>
<accession>A0ABV3QVW4</accession>
<keyword evidence="3" id="KW-0804">Transcription</keyword>
<keyword evidence="2" id="KW-0238">DNA-binding</keyword>
<dbReference type="SUPFAM" id="SSF46689">
    <property type="entry name" value="Homeodomain-like"/>
    <property type="match status" value="1"/>
</dbReference>
<keyword evidence="7" id="KW-1185">Reference proteome</keyword>
<dbReference type="Pfam" id="PF01418">
    <property type="entry name" value="HTH_6"/>
    <property type="match status" value="1"/>
</dbReference>
<dbReference type="InterPro" id="IPR036388">
    <property type="entry name" value="WH-like_DNA-bd_sf"/>
</dbReference>
<evidence type="ECO:0000313" key="6">
    <source>
        <dbReference type="EMBL" id="MEW9804807.1"/>
    </source>
</evidence>